<dbReference type="SUPFAM" id="SSF57716">
    <property type="entry name" value="Glucocorticoid receptor-like (DNA-binding domain)"/>
    <property type="match status" value="1"/>
</dbReference>
<evidence type="ECO:0000259" key="3">
    <source>
        <dbReference type="PROSITE" id="PS50114"/>
    </source>
</evidence>
<evidence type="ECO:0000313" key="4">
    <source>
        <dbReference type="EMBL" id="GAT56420.1"/>
    </source>
</evidence>
<evidence type="ECO:0000313" key="5">
    <source>
        <dbReference type="Proteomes" id="UP000815677"/>
    </source>
</evidence>
<dbReference type="EMBL" id="DF849265">
    <property type="protein sequence ID" value="GAT56420.1"/>
    <property type="molecule type" value="Genomic_DNA"/>
</dbReference>
<dbReference type="InterPro" id="IPR000679">
    <property type="entry name" value="Znf_GATA"/>
</dbReference>
<keyword evidence="1" id="KW-0862">Zinc</keyword>
<keyword evidence="1" id="KW-0863">Zinc-finger</keyword>
<name>A0ABQ0LZ85_MYCCL</name>
<gene>
    <name evidence="4" type="ORF">MCHLO_13077</name>
</gene>
<feature type="region of interest" description="Disordered" evidence="2">
    <location>
        <begin position="248"/>
        <end position="269"/>
    </location>
</feature>
<evidence type="ECO:0000256" key="1">
    <source>
        <dbReference type="PROSITE-ProRule" id="PRU00094"/>
    </source>
</evidence>
<organism evidence="4 5">
    <name type="scientific">Mycena chlorophos</name>
    <name type="common">Agaric fungus</name>
    <name type="synonym">Agaricus chlorophos</name>
    <dbReference type="NCBI Taxonomy" id="658473"/>
    <lineage>
        <taxon>Eukaryota</taxon>
        <taxon>Fungi</taxon>
        <taxon>Dikarya</taxon>
        <taxon>Basidiomycota</taxon>
        <taxon>Agaricomycotina</taxon>
        <taxon>Agaricomycetes</taxon>
        <taxon>Agaricomycetidae</taxon>
        <taxon>Agaricales</taxon>
        <taxon>Marasmiineae</taxon>
        <taxon>Mycenaceae</taxon>
        <taxon>Mycena</taxon>
    </lineage>
</organism>
<feature type="compositionally biased region" description="Basic residues" evidence="2">
    <location>
        <begin position="260"/>
        <end position="269"/>
    </location>
</feature>
<keyword evidence="5" id="KW-1185">Reference proteome</keyword>
<proteinExistence type="predicted"/>
<dbReference type="InterPro" id="IPR013088">
    <property type="entry name" value="Znf_NHR/GATA"/>
</dbReference>
<keyword evidence="1" id="KW-0479">Metal-binding</keyword>
<feature type="domain" description="GATA-type" evidence="3">
    <location>
        <begin position="215"/>
        <end position="263"/>
    </location>
</feature>
<reference evidence="4" key="1">
    <citation type="submission" date="2014-09" db="EMBL/GenBank/DDBJ databases">
        <title>Genome sequence of the luminous mushroom Mycena chlorophos for searching fungal bioluminescence genes.</title>
        <authorList>
            <person name="Tanaka Y."/>
            <person name="Kasuga D."/>
            <person name="Oba Y."/>
            <person name="Hase S."/>
            <person name="Sato K."/>
            <person name="Oba Y."/>
            <person name="Sakakibara Y."/>
        </authorList>
    </citation>
    <scope>NUCLEOTIDE SEQUENCE</scope>
</reference>
<protein>
    <recommendedName>
        <fullName evidence="3">GATA-type domain-containing protein</fullName>
    </recommendedName>
</protein>
<sequence length="269" mass="30240">MVDVVQIQPDFQTMDGSLPEPCNLVYDDCPEMGRDIAITEKEYTASYAEYTNSWSPLDTTSNGAHSEKISPAFPVNETEDNLLFQPIRLESPTGEVVSDFEFQLGYGQEDDNWSPLDTTSSGADFEENSPEVFSTNGHEDNLLLQPTKEMTTDSNLHLQDEQEETQCPPSMDESSSHGAALVIDQEFLPTSSSQQTELNSSTEAGKPCRPVRTYCPNCGNPEPTGWRFGLISRKMICQACGQYEHRHKKLRKANFEERRRARRQAGGRR</sequence>
<accession>A0ABQ0LZ85</accession>
<dbReference type="PROSITE" id="PS50114">
    <property type="entry name" value="GATA_ZN_FINGER_2"/>
    <property type="match status" value="1"/>
</dbReference>
<dbReference type="Proteomes" id="UP000815677">
    <property type="component" value="Unassembled WGS sequence"/>
</dbReference>
<evidence type="ECO:0000256" key="2">
    <source>
        <dbReference type="SAM" id="MobiDB-lite"/>
    </source>
</evidence>
<dbReference type="Gene3D" id="3.30.50.10">
    <property type="entry name" value="Erythroid Transcription Factor GATA-1, subunit A"/>
    <property type="match status" value="1"/>
</dbReference>